<sequence length="255" mass="28042">MLLPLRFSSLATDAAQVPTWLQILTLTLAPVLGFVGVGVGALLQSRSNKRAKLRDDRRATYLTFAKTVHEFYQWFGLEGTKSADHRAGADFAGHLAHIKTTIGAIESLGYEVDLIASKGAADAGRKCMQEVVVSQAIWMNAVLTKSFDRVVWSKCYFDGSEALRTFRDAAMKDLGVSRRDRRRPEIETPDHAQIEDGLAAYRKTFPWLDAVLRGEESTQMVQPDMPNPGSKDPQPTAHEPQPSSGEAAGPDNLKT</sequence>
<dbReference type="Proteomes" id="UP001501612">
    <property type="component" value="Unassembled WGS sequence"/>
</dbReference>
<evidence type="ECO:0000256" key="1">
    <source>
        <dbReference type="SAM" id="MobiDB-lite"/>
    </source>
</evidence>
<gene>
    <name evidence="3" type="ORF">GCM10009737_10110</name>
</gene>
<protein>
    <recommendedName>
        <fullName evidence="5">DUF4760 domain-containing protein</fullName>
    </recommendedName>
</protein>
<organism evidence="3 4">
    <name type="scientific">Nocardioides lentus</name>
    <dbReference type="NCBI Taxonomy" id="338077"/>
    <lineage>
        <taxon>Bacteria</taxon>
        <taxon>Bacillati</taxon>
        <taxon>Actinomycetota</taxon>
        <taxon>Actinomycetes</taxon>
        <taxon>Propionibacteriales</taxon>
        <taxon>Nocardioidaceae</taxon>
        <taxon>Nocardioides</taxon>
    </lineage>
</organism>
<keyword evidence="2" id="KW-0812">Transmembrane</keyword>
<proteinExistence type="predicted"/>
<keyword evidence="2" id="KW-1133">Transmembrane helix</keyword>
<name>A0ABP5ADT8_9ACTN</name>
<feature type="transmembrane region" description="Helical" evidence="2">
    <location>
        <begin position="20"/>
        <end position="43"/>
    </location>
</feature>
<feature type="region of interest" description="Disordered" evidence="1">
    <location>
        <begin position="213"/>
        <end position="255"/>
    </location>
</feature>
<dbReference type="EMBL" id="BAAAMY010000002">
    <property type="protein sequence ID" value="GAA1910647.1"/>
    <property type="molecule type" value="Genomic_DNA"/>
</dbReference>
<keyword evidence="2" id="KW-0472">Membrane</keyword>
<evidence type="ECO:0000256" key="2">
    <source>
        <dbReference type="SAM" id="Phobius"/>
    </source>
</evidence>
<keyword evidence="4" id="KW-1185">Reference proteome</keyword>
<evidence type="ECO:0000313" key="3">
    <source>
        <dbReference type="EMBL" id="GAA1910647.1"/>
    </source>
</evidence>
<evidence type="ECO:0008006" key="5">
    <source>
        <dbReference type="Google" id="ProtNLM"/>
    </source>
</evidence>
<accession>A0ABP5ADT8</accession>
<reference evidence="4" key="1">
    <citation type="journal article" date="2019" name="Int. J. Syst. Evol. Microbiol.">
        <title>The Global Catalogue of Microorganisms (GCM) 10K type strain sequencing project: providing services to taxonomists for standard genome sequencing and annotation.</title>
        <authorList>
            <consortium name="The Broad Institute Genomics Platform"/>
            <consortium name="The Broad Institute Genome Sequencing Center for Infectious Disease"/>
            <person name="Wu L."/>
            <person name="Ma J."/>
        </authorList>
    </citation>
    <scope>NUCLEOTIDE SEQUENCE [LARGE SCALE GENOMIC DNA]</scope>
    <source>
        <strain evidence="4">JCM 14046</strain>
    </source>
</reference>
<evidence type="ECO:0000313" key="4">
    <source>
        <dbReference type="Proteomes" id="UP001501612"/>
    </source>
</evidence>
<comment type="caution">
    <text evidence="3">The sequence shown here is derived from an EMBL/GenBank/DDBJ whole genome shotgun (WGS) entry which is preliminary data.</text>
</comment>
<dbReference type="RefSeq" id="WP_344004615.1">
    <property type="nucleotide sequence ID" value="NZ_BAAAMY010000002.1"/>
</dbReference>